<evidence type="ECO:0000256" key="4">
    <source>
        <dbReference type="ARBA" id="ARBA00022912"/>
    </source>
</evidence>
<reference evidence="8" key="1">
    <citation type="submission" date="2014-11" db="EMBL/GenBank/DDBJ databases">
        <authorList>
            <person name="Otto D Thomas"/>
            <person name="Naeem Raeece"/>
        </authorList>
    </citation>
    <scope>NUCLEOTIDE SEQUENCE</scope>
</reference>
<dbReference type="PANTHER" id="PTHR10159">
    <property type="entry name" value="DUAL SPECIFICITY PROTEIN PHOSPHATASE"/>
    <property type="match status" value="1"/>
</dbReference>
<feature type="region of interest" description="Disordered" evidence="5">
    <location>
        <begin position="832"/>
        <end position="952"/>
    </location>
</feature>
<dbReference type="GO" id="GO:0043409">
    <property type="term" value="P:negative regulation of MAPK cascade"/>
    <property type="evidence" value="ECO:0007669"/>
    <property type="project" value="TreeGrafter"/>
</dbReference>
<feature type="compositionally biased region" description="Low complexity" evidence="5">
    <location>
        <begin position="668"/>
        <end position="683"/>
    </location>
</feature>
<accession>A0A0G4G6F4</accession>
<dbReference type="SUPFAM" id="SSF52799">
    <property type="entry name" value="(Phosphotyrosine protein) phosphatases II"/>
    <property type="match status" value="1"/>
</dbReference>
<protein>
    <recommendedName>
        <fullName evidence="2">protein-tyrosine-phosphatase</fullName>
        <ecNumber evidence="2">3.1.3.48</ecNumber>
    </recommendedName>
</protein>
<name>A0A0G4G6F4_9ALVE</name>
<evidence type="ECO:0000256" key="1">
    <source>
        <dbReference type="ARBA" id="ARBA00008601"/>
    </source>
</evidence>
<dbReference type="PROSITE" id="PS50056">
    <property type="entry name" value="TYR_PHOSPHATASE_2"/>
    <property type="match status" value="1"/>
</dbReference>
<evidence type="ECO:0000256" key="5">
    <source>
        <dbReference type="SAM" id="MobiDB-lite"/>
    </source>
</evidence>
<dbReference type="GO" id="GO:0005737">
    <property type="term" value="C:cytoplasm"/>
    <property type="evidence" value="ECO:0007669"/>
    <property type="project" value="TreeGrafter"/>
</dbReference>
<feature type="region of interest" description="Disordered" evidence="5">
    <location>
        <begin position="559"/>
        <end position="722"/>
    </location>
</feature>
<dbReference type="CDD" id="cd14498">
    <property type="entry name" value="DSP"/>
    <property type="match status" value="1"/>
</dbReference>
<feature type="region of interest" description="Disordered" evidence="5">
    <location>
        <begin position="346"/>
        <end position="396"/>
    </location>
</feature>
<feature type="region of interest" description="Disordered" evidence="5">
    <location>
        <begin position="741"/>
        <end position="775"/>
    </location>
</feature>
<organism evidence="8">
    <name type="scientific">Chromera velia CCMP2878</name>
    <dbReference type="NCBI Taxonomy" id="1169474"/>
    <lineage>
        <taxon>Eukaryota</taxon>
        <taxon>Sar</taxon>
        <taxon>Alveolata</taxon>
        <taxon>Colpodellida</taxon>
        <taxon>Chromeraceae</taxon>
        <taxon>Chromera</taxon>
    </lineage>
</organism>
<feature type="compositionally biased region" description="Low complexity" evidence="5">
    <location>
        <begin position="912"/>
        <end position="930"/>
    </location>
</feature>
<feature type="compositionally biased region" description="Basic and acidic residues" evidence="5">
    <location>
        <begin position="939"/>
        <end position="952"/>
    </location>
</feature>
<keyword evidence="3" id="KW-0378">Hydrolase</keyword>
<evidence type="ECO:0000259" key="6">
    <source>
        <dbReference type="PROSITE" id="PS50054"/>
    </source>
</evidence>
<dbReference type="VEuPathDB" id="CryptoDB:Cvel_20385"/>
<proteinExistence type="inferred from homology"/>
<dbReference type="Pfam" id="PF00782">
    <property type="entry name" value="DSPc"/>
    <property type="match status" value="1"/>
</dbReference>
<feature type="compositionally biased region" description="Polar residues" evidence="5">
    <location>
        <begin position="425"/>
        <end position="434"/>
    </location>
</feature>
<dbReference type="InterPro" id="IPR000387">
    <property type="entry name" value="Tyr_Pase_dom"/>
</dbReference>
<comment type="similarity">
    <text evidence="1">Belongs to the protein-tyrosine phosphatase family. Non-receptor class dual specificity subfamily.</text>
</comment>
<dbReference type="InterPro" id="IPR029021">
    <property type="entry name" value="Prot-tyrosine_phosphatase-like"/>
</dbReference>
<evidence type="ECO:0000256" key="3">
    <source>
        <dbReference type="ARBA" id="ARBA00022801"/>
    </source>
</evidence>
<dbReference type="PANTHER" id="PTHR10159:SF519">
    <property type="entry name" value="DUAL SPECIFICITY PROTEIN PHOSPHATASE MPK3"/>
    <property type="match status" value="1"/>
</dbReference>
<feature type="compositionally biased region" description="Low complexity" evidence="5">
    <location>
        <begin position="480"/>
        <end position="496"/>
    </location>
</feature>
<feature type="region of interest" description="Disordered" evidence="5">
    <location>
        <begin position="181"/>
        <end position="264"/>
    </location>
</feature>
<dbReference type="AlphaFoldDB" id="A0A0G4G6F4"/>
<feature type="domain" description="Tyrosine specific protein phosphatases" evidence="7">
    <location>
        <begin position="82"/>
        <end position="159"/>
    </location>
</feature>
<feature type="region of interest" description="Disordered" evidence="5">
    <location>
        <begin position="419"/>
        <end position="537"/>
    </location>
</feature>
<dbReference type="EC" id="3.1.3.48" evidence="2"/>
<dbReference type="GO" id="GO:0004725">
    <property type="term" value="F:protein tyrosine phosphatase activity"/>
    <property type="evidence" value="ECO:0007669"/>
    <property type="project" value="UniProtKB-EC"/>
</dbReference>
<feature type="compositionally biased region" description="Polar residues" evidence="5">
    <location>
        <begin position="454"/>
        <end position="465"/>
    </location>
</feature>
<evidence type="ECO:0000259" key="7">
    <source>
        <dbReference type="PROSITE" id="PS50056"/>
    </source>
</evidence>
<evidence type="ECO:0000313" key="8">
    <source>
        <dbReference type="EMBL" id="CEM23840.1"/>
    </source>
</evidence>
<feature type="compositionally biased region" description="Gly residues" evidence="5">
    <location>
        <begin position="631"/>
        <end position="641"/>
    </location>
</feature>
<sequence>MKLLIPWGKDELRHSLDADEVLPGLYLGSEAAVGQIAIRNSLGITHILSLMHRLPPTYPRDLVSKFVEIYDDPDDSILKVLQDCIDFIDRGLETRGVDTDASMGECREGQRGKVLVHCSFGISRSSSVVIGYLMVKRTWPFQQAFEFVKSKRAYIMPNEGFERQLLLLEESGCDISLALQRSTAPPPCQDTHPMPGTQPPVTIPDLPHASTTPASLPGREQGVGAMTVSGAEEGSSASSAVSKSPFNASAREEAQADTRVPASKRLTRQRTEAQLLHQNVHRLERIYDRLRKSPSSLSLAHSTSFAYKRSSPTGTAGGEHSAPEFFSHTGACRGAPSLSSVNSFTPAGRGGGGESTGNRGQRGLPLWTSTPPLPIQASSLSQPATDGYTPYQKGGAEDLLPVSPASFVSISALSGPKLSPDLSHATPQGQTQPVTAKRTAAPLATSLPPATPVSPENNRFSTGPATVSAREVKRSRSREPPASASQSSASASGSQAVMEQLLPSQVPTPPMSPLKASGLPSTDKGGQGPANVSSGTAQASTTFGACNGMGASQSFDITENEYGCRSTPAPPEEDREDDADDCLDLTLRTGSRVGEGSSMELATGAMSEGRHRTASSSFDRAIDEDRIEPPQGGGESTGRGGEPSSSTRQQQQPLGGASFALPGPSEFAAAASVASRQAGSSRAPTGPGQGQCGFPADIDSGSSPSFSLAGRELRPCVSGPPHDRILQELERELERQVRKVQARNFTESGAVRSHSAGASPLLPERREGEGEGSQIADSALASAAVDSPILVAAAQKLKELQGLSADDPALSAAVSALAASGFIHLNAQTKRLASGPVDQLHSSSASSNAGSLGGMGSPDRIPSCRSRPSRNPCHDISSSPSNLCADGSSPQVLFPESEQGQRKGRPERDEQGQPAGAAPSPSPVAESVSAGGDGGSTGRHRERERDAAGGRE</sequence>
<feature type="compositionally biased region" description="Basic and acidic residues" evidence="5">
    <location>
        <begin position="470"/>
        <end position="479"/>
    </location>
</feature>
<feature type="domain" description="Tyrosine-protein phosphatase" evidence="6">
    <location>
        <begin position="17"/>
        <end position="174"/>
    </location>
</feature>
<feature type="compositionally biased region" description="Basic and acidic residues" evidence="5">
    <location>
        <begin position="899"/>
        <end position="911"/>
    </location>
</feature>
<dbReference type="PROSITE" id="PS50054">
    <property type="entry name" value="TYR_PHOSPHATASE_DUAL"/>
    <property type="match status" value="1"/>
</dbReference>
<dbReference type="InterPro" id="IPR020422">
    <property type="entry name" value="TYR_PHOSPHATASE_DUAL_dom"/>
</dbReference>
<dbReference type="SMART" id="SM00195">
    <property type="entry name" value="DSPc"/>
    <property type="match status" value="1"/>
</dbReference>
<dbReference type="Gene3D" id="3.90.190.10">
    <property type="entry name" value="Protein tyrosine phosphatase superfamily"/>
    <property type="match status" value="1"/>
</dbReference>
<feature type="compositionally biased region" description="Low complexity" evidence="5">
    <location>
        <begin position="439"/>
        <end position="448"/>
    </location>
</feature>
<dbReference type="PROSITE" id="PS00383">
    <property type="entry name" value="TYR_PHOSPHATASE_1"/>
    <property type="match status" value="1"/>
</dbReference>
<feature type="compositionally biased region" description="Low complexity" evidence="5">
    <location>
        <begin position="228"/>
        <end position="242"/>
    </location>
</feature>
<evidence type="ECO:0000256" key="2">
    <source>
        <dbReference type="ARBA" id="ARBA00013064"/>
    </source>
</evidence>
<dbReference type="EMBL" id="CDMZ01000909">
    <property type="protein sequence ID" value="CEM23840.1"/>
    <property type="molecule type" value="Genomic_DNA"/>
</dbReference>
<feature type="compositionally biased region" description="Acidic residues" evidence="5">
    <location>
        <begin position="571"/>
        <end position="583"/>
    </location>
</feature>
<keyword evidence="4" id="KW-0904">Protein phosphatase</keyword>
<dbReference type="InterPro" id="IPR016130">
    <property type="entry name" value="Tyr_Pase_AS"/>
</dbReference>
<dbReference type="InterPro" id="IPR000340">
    <property type="entry name" value="Dual-sp_phosphatase_cat-dom"/>
</dbReference>
<gene>
    <name evidence="8" type="ORF">Cvel_20385</name>
</gene>